<dbReference type="EMBL" id="JADGJW010000666">
    <property type="protein sequence ID" value="KAJ3213902.1"/>
    <property type="molecule type" value="Genomic_DNA"/>
</dbReference>
<evidence type="ECO:0000256" key="1">
    <source>
        <dbReference type="SAM" id="MobiDB-lite"/>
    </source>
</evidence>
<dbReference type="Pfam" id="PF10217">
    <property type="entry name" value="DUF2039"/>
    <property type="match status" value="1"/>
</dbReference>
<feature type="compositionally biased region" description="Acidic residues" evidence="1">
    <location>
        <begin position="149"/>
        <end position="166"/>
    </location>
</feature>
<name>A0AAD5TZD1_9FUNG</name>
<evidence type="ECO:0000313" key="2">
    <source>
        <dbReference type="EMBL" id="KAJ3213902.1"/>
    </source>
</evidence>
<organism evidence="2 3">
    <name type="scientific">Clydaea vesicula</name>
    <dbReference type="NCBI Taxonomy" id="447962"/>
    <lineage>
        <taxon>Eukaryota</taxon>
        <taxon>Fungi</taxon>
        <taxon>Fungi incertae sedis</taxon>
        <taxon>Chytridiomycota</taxon>
        <taxon>Chytridiomycota incertae sedis</taxon>
        <taxon>Chytridiomycetes</taxon>
        <taxon>Lobulomycetales</taxon>
        <taxon>Lobulomycetaceae</taxon>
        <taxon>Clydaea</taxon>
    </lineage>
</organism>
<feature type="region of interest" description="Disordered" evidence="1">
    <location>
        <begin position="143"/>
        <end position="166"/>
    </location>
</feature>
<evidence type="ECO:0000313" key="3">
    <source>
        <dbReference type="Proteomes" id="UP001211065"/>
    </source>
</evidence>
<accession>A0AAD5TZD1</accession>
<sequence>MSQRHKNTFAWTVNEHSFVAQQIAAKPVHGLCKKCLEIIDWRKRMGKYKPLTVPKKCVQCLQKGIKEAYHVICPPCARAKSCCAKCLELKEIVIPEQETLIEENKKKIEVEKSLVSLNERQRRSYLRKISRGDEEGARKIAEKAAANDMDSDFSDFSDEEDDEETD</sequence>
<proteinExistence type="predicted"/>
<reference evidence="2" key="1">
    <citation type="submission" date="2020-05" db="EMBL/GenBank/DDBJ databases">
        <title>Phylogenomic resolution of chytrid fungi.</title>
        <authorList>
            <person name="Stajich J.E."/>
            <person name="Amses K."/>
            <person name="Simmons R."/>
            <person name="Seto K."/>
            <person name="Myers J."/>
            <person name="Bonds A."/>
            <person name="Quandt C.A."/>
            <person name="Barry K."/>
            <person name="Liu P."/>
            <person name="Grigoriev I."/>
            <person name="Longcore J.E."/>
            <person name="James T.Y."/>
        </authorList>
    </citation>
    <scope>NUCLEOTIDE SEQUENCE</scope>
    <source>
        <strain evidence="2">JEL0476</strain>
    </source>
</reference>
<dbReference type="PANTHER" id="PTHR22876:SF5">
    <property type="entry name" value="CHROMOSOME 9 OPEN READING FRAME 85"/>
    <property type="match status" value="1"/>
</dbReference>
<dbReference type="Proteomes" id="UP001211065">
    <property type="component" value="Unassembled WGS sequence"/>
</dbReference>
<dbReference type="AlphaFoldDB" id="A0AAD5TZD1"/>
<gene>
    <name evidence="2" type="ORF">HK099_007123</name>
</gene>
<keyword evidence="3" id="KW-1185">Reference proteome</keyword>
<protein>
    <submittedName>
        <fullName evidence="2">Uncharacterized protein</fullName>
    </submittedName>
</protein>
<dbReference type="InterPro" id="IPR019351">
    <property type="entry name" value="DUF2039"/>
</dbReference>
<dbReference type="PANTHER" id="PTHR22876">
    <property type="entry name" value="ZGC:101016"/>
    <property type="match status" value="1"/>
</dbReference>
<comment type="caution">
    <text evidence="2">The sequence shown here is derived from an EMBL/GenBank/DDBJ whole genome shotgun (WGS) entry which is preliminary data.</text>
</comment>